<dbReference type="GO" id="GO:0000172">
    <property type="term" value="C:ribonuclease MRP complex"/>
    <property type="evidence" value="ECO:0007669"/>
    <property type="project" value="InterPro"/>
</dbReference>
<dbReference type="InterPro" id="IPR014612">
    <property type="entry name" value="Pop7/Rpp20"/>
</dbReference>
<evidence type="ECO:0000256" key="1">
    <source>
        <dbReference type="ARBA" id="ARBA00004123"/>
    </source>
</evidence>
<keyword evidence="6" id="KW-1185">Reference proteome</keyword>
<dbReference type="Proteomes" id="UP000886523">
    <property type="component" value="Unassembled WGS sequence"/>
</dbReference>
<feature type="compositionally biased region" description="Basic and acidic residues" evidence="4">
    <location>
        <begin position="29"/>
        <end position="40"/>
    </location>
</feature>
<name>A0A9P6E0G2_9AGAM</name>
<dbReference type="GO" id="GO:0005655">
    <property type="term" value="C:nucleolar ribonuclease P complex"/>
    <property type="evidence" value="ECO:0007669"/>
    <property type="project" value="InterPro"/>
</dbReference>
<dbReference type="InterPro" id="IPR036882">
    <property type="entry name" value="Alba-like_dom_sf"/>
</dbReference>
<dbReference type="GO" id="GO:0003676">
    <property type="term" value="F:nucleic acid binding"/>
    <property type="evidence" value="ECO:0007669"/>
    <property type="project" value="InterPro"/>
</dbReference>
<dbReference type="AlphaFoldDB" id="A0A9P6E0G2"/>
<dbReference type="Pfam" id="PF12328">
    <property type="entry name" value="Rpp20"/>
    <property type="match status" value="1"/>
</dbReference>
<dbReference type="OrthoDB" id="416729at2759"/>
<keyword evidence="2" id="KW-0819">tRNA processing</keyword>
<comment type="caution">
    <text evidence="5">The sequence shown here is derived from an EMBL/GenBank/DDBJ whole genome shotgun (WGS) entry which is preliminary data.</text>
</comment>
<evidence type="ECO:0000313" key="5">
    <source>
        <dbReference type="EMBL" id="KAF9520552.1"/>
    </source>
</evidence>
<feature type="region of interest" description="Disordered" evidence="4">
    <location>
        <begin position="206"/>
        <end position="245"/>
    </location>
</feature>
<accession>A0A9P6E0G2</accession>
<evidence type="ECO:0000256" key="4">
    <source>
        <dbReference type="SAM" id="MobiDB-lite"/>
    </source>
</evidence>
<dbReference type="SUPFAM" id="SSF82704">
    <property type="entry name" value="AlbA-like"/>
    <property type="match status" value="1"/>
</dbReference>
<organism evidence="5 6">
    <name type="scientific">Hydnum rufescens UP504</name>
    <dbReference type="NCBI Taxonomy" id="1448309"/>
    <lineage>
        <taxon>Eukaryota</taxon>
        <taxon>Fungi</taxon>
        <taxon>Dikarya</taxon>
        <taxon>Basidiomycota</taxon>
        <taxon>Agaricomycotina</taxon>
        <taxon>Agaricomycetes</taxon>
        <taxon>Cantharellales</taxon>
        <taxon>Hydnaceae</taxon>
        <taxon>Hydnum</taxon>
    </lineage>
</organism>
<evidence type="ECO:0000256" key="3">
    <source>
        <dbReference type="ARBA" id="ARBA00023242"/>
    </source>
</evidence>
<evidence type="ECO:0000313" key="6">
    <source>
        <dbReference type="Proteomes" id="UP000886523"/>
    </source>
</evidence>
<feature type="region of interest" description="Disordered" evidence="4">
    <location>
        <begin position="1"/>
        <end position="61"/>
    </location>
</feature>
<dbReference type="EMBL" id="MU128911">
    <property type="protein sequence ID" value="KAF9520552.1"/>
    <property type="molecule type" value="Genomic_DNA"/>
</dbReference>
<evidence type="ECO:0000256" key="2">
    <source>
        <dbReference type="ARBA" id="ARBA00022694"/>
    </source>
</evidence>
<dbReference type="Gene3D" id="3.30.110.20">
    <property type="entry name" value="Alba-like domain"/>
    <property type="match status" value="1"/>
</dbReference>
<dbReference type="GO" id="GO:0001682">
    <property type="term" value="P:tRNA 5'-leader removal"/>
    <property type="evidence" value="ECO:0007669"/>
    <property type="project" value="InterPro"/>
</dbReference>
<reference evidence="5" key="1">
    <citation type="journal article" date="2020" name="Nat. Commun.">
        <title>Large-scale genome sequencing of mycorrhizal fungi provides insights into the early evolution of symbiotic traits.</title>
        <authorList>
            <person name="Miyauchi S."/>
            <person name="Kiss E."/>
            <person name="Kuo A."/>
            <person name="Drula E."/>
            <person name="Kohler A."/>
            <person name="Sanchez-Garcia M."/>
            <person name="Morin E."/>
            <person name="Andreopoulos B."/>
            <person name="Barry K.W."/>
            <person name="Bonito G."/>
            <person name="Buee M."/>
            <person name="Carver A."/>
            <person name="Chen C."/>
            <person name="Cichocki N."/>
            <person name="Clum A."/>
            <person name="Culley D."/>
            <person name="Crous P.W."/>
            <person name="Fauchery L."/>
            <person name="Girlanda M."/>
            <person name="Hayes R.D."/>
            <person name="Keri Z."/>
            <person name="LaButti K."/>
            <person name="Lipzen A."/>
            <person name="Lombard V."/>
            <person name="Magnuson J."/>
            <person name="Maillard F."/>
            <person name="Murat C."/>
            <person name="Nolan M."/>
            <person name="Ohm R.A."/>
            <person name="Pangilinan J."/>
            <person name="Pereira M.F."/>
            <person name="Perotto S."/>
            <person name="Peter M."/>
            <person name="Pfister S."/>
            <person name="Riley R."/>
            <person name="Sitrit Y."/>
            <person name="Stielow J.B."/>
            <person name="Szollosi G."/>
            <person name="Zifcakova L."/>
            <person name="Stursova M."/>
            <person name="Spatafora J.W."/>
            <person name="Tedersoo L."/>
            <person name="Vaario L.M."/>
            <person name="Yamada A."/>
            <person name="Yan M."/>
            <person name="Wang P."/>
            <person name="Xu J."/>
            <person name="Bruns T."/>
            <person name="Baldrian P."/>
            <person name="Vilgalys R."/>
            <person name="Dunand C."/>
            <person name="Henrissat B."/>
            <person name="Grigoriev I.V."/>
            <person name="Hibbett D."/>
            <person name="Nagy L.G."/>
            <person name="Martin F.M."/>
        </authorList>
    </citation>
    <scope>NUCLEOTIDE SEQUENCE</scope>
    <source>
        <strain evidence="5">UP504</strain>
    </source>
</reference>
<gene>
    <name evidence="5" type="ORF">BS47DRAFT_1286832</name>
</gene>
<protein>
    <submittedName>
        <fullName evidence="5">Uncharacterized protein</fullName>
    </submittedName>
</protein>
<keyword evidence="3" id="KW-0539">Nucleus</keyword>
<proteinExistence type="predicted"/>
<comment type="subcellular location">
    <subcellularLocation>
        <location evidence="1">Nucleus</location>
    </subcellularLocation>
</comment>
<sequence length="245" mass="26393">MTSKRKTPPPPASHPDEAGPSSKRRKVERRPAGELRDKAKTLSKKKEKKVEANKSDPGAVKRPKIIKLTPARPFPKVPLSSNATGPYSARAEGKNLVCITRRVELGAYLRRCVDMIKEDGYRTLRLHAMGAAIPHALMLATSLPATLPFPPDEIKTSILTGTVRCVDEVIPDVEDEEEDEGGTRTRDKSCIDVSIVIGDGVKVDAKSRKKVGATKATAAMAPKEQGGKAQGPTKPLLPTKSSTST</sequence>